<comment type="subcellular location">
    <subcellularLocation>
        <location evidence="5">Cell membrane</location>
        <topology evidence="5">Multi-pass membrane protein</topology>
    </subcellularLocation>
    <subcellularLocation>
        <location evidence="1">Membrane</location>
        <topology evidence="1">Multi-pass membrane protein</topology>
    </subcellularLocation>
</comment>
<dbReference type="Pfam" id="PF00902">
    <property type="entry name" value="TatC"/>
    <property type="match status" value="1"/>
</dbReference>
<dbReference type="NCBIfam" id="TIGR00945">
    <property type="entry name" value="tatC"/>
    <property type="match status" value="1"/>
</dbReference>
<dbReference type="PANTHER" id="PTHR30371:SF0">
    <property type="entry name" value="SEC-INDEPENDENT PROTEIN TRANSLOCASE PROTEIN TATC, CHLOROPLASTIC-RELATED"/>
    <property type="match status" value="1"/>
</dbReference>
<comment type="similarity">
    <text evidence="5">Belongs to the TatC family.</text>
</comment>
<feature type="transmembrane region" description="Helical" evidence="5">
    <location>
        <begin position="39"/>
        <end position="58"/>
    </location>
</feature>
<evidence type="ECO:0000313" key="8">
    <source>
        <dbReference type="Proteomes" id="UP001499852"/>
    </source>
</evidence>
<gene>
    <name evidence="5" type="primary">tatC</name>
    <name evidence="7" type="ORF">GCM10023213_08540</name>
</gene>
<evidence type="ECO:0000256" key="1">
    <source>
        <dbReference type="ARBA" id="ARBA00004141"/>
    </source>
</evidence>
<accession>A0ABP9NX30</accession>
<feature type="transmembrane region" description="Helical" evidence="5">
    <location>
        <begin position="218"/>
        <end position="235"/>
    </location>
</feature>
<feature type="compositionally biased region" description="Basic and acidic residues" evidence="6">
    <location>
        <begin position="367"/>
        <end position="379"/>
    </location>
</feature>
<evidence type="ECO:0000256" key="3">
    <source>
        <dbReference type="ARBA" id="ARBA00022989"/>
    </source>
</evidence>
<evidence type="ECO:0000313" key="7">
    <source>
        <dbReference type="EMBL" id="GAA5135382.1"/>
    </source>
</evidence>
<name>A0ABP9NX30_9BACT</name>
<evidence type="ECO:0000256" key="6">
    <source>
        <dbReference type="SAM" id="MobiDB-lite"/>
    </source>
</evidence>
<dbReference type="EMBL" id="BAABIA010000002">
    <property type="protein sequence ID" value="GAA5135382.1"/>
    <property type="molecule type" value="Genomic_DNA"/>
</dbReference>
<proteinExistence type="inferred from homology"/>
<evidence type="ECO:0000256" key="4">
    <source>
        <dbReference type="ARBA" id="ARBA00023136"/>
    </source>
</evidence>
<feature type="transmembrane region" description="Helical" evidence="5">
    <location>
        <begin position="132"/>
        <end position="155"/>
    </location>
</feature>
<comment type="function">
    <text evidence="5">Part of the twin-arginine translocation (Tat) system that transports large folded proteins containing a characteristic twin-arginine motif in their signal peptide across membranes.</text>
</comment>
<evidence type="ECO:0000256" key="5">
    <source>
        <dbReference type="HAMAP-Rule" id="MF_00902"/>
    </source>
</evidence>
<keyword evidence="5" id="KW-1003">Cell membrane</keyword>
<feature type="transmembrane region" description="Helical" evidence="5">
    <location>
        <begin position="94"/>
        <end position="120"/>
    </location>
</feature>
<dbReference type="Proteomes" id="UP001499852">
    <property type="component" value="Unassembled WGS sequence"/>
</dbReference>
<feature type="compositionally biased region" description="Acidic residues" evidence="6">
    <location>
        <begin position="339"/>
        <end position="358"/>
    </location>
</feature>
<keyword evidence="2 5" id="KW-0812">Transmembrane</keyword>
<keyword evidence="5" id="KW-0813">Transport</keyword>
<keyword evidence="5" id="KW-0653">Protein transport</keyword>
<dbReference type="PRINTS" id="PR01840">
    <property type="entry name" value="TATCFAMILY"/>
</dbReference>
<reference evidence="8" key="1">
    <citation type="journal article" date="2019" name="Int. J. Syst. Evol. Microbiol.">
        <title>The Global Catalogue of Microorganisms (GCM) 10K type strain sequencing project: providing services to taxonomists for standard genome sequencing and annotation.</title>
        <authorList>
            <consortium name="The Broad Institute Genomics Platform"/>
            <consortium name="The Broad Institute Genome Sequencing Center for Infectious Disease"/>
            <person name="Wu L."/>
            <person name="Ma J."/>
        </authorList>
    </citation>
    <scope>NUCLEOTIDE SEQUENCE [LARGE SCALE GENOMIC DNA]</scope>
    <source>
        <strain evidence="8">JCM 18053</strain>
    </source>
</reference>
<comment type="caution">
    <text evidence="7">The sequence shown here is derived from an EMBL/GenBank/DDBJ whole genome shotgun (WGS) entry which is preliminary data.</text>
</comment>
<keyword evidence="8" id="KW-1185">Reference proteome</keyword>
<dbReference type="InterPro" id="IPR002033">
    <property type="entry name" value="TatC"/>
</dbReference>
<feature type="transmembrane region" description="Helical" evidence="5">
    <location>
        <begin position="241"/>
        <end position="263"/>
    </location>
</feature>
<organism evidence="7 8">
    <name type="scientific">Prosthecobacter algae</name>
    <dbReference type="NCBI Taxonomy" id="1144682"/>
    <lineage>
        <taxon>Bacteria</taxon>
        <taxon>Pseudomonadati</taxon>
        <taxon>Verrucomicrobiota</taxon>
        <taxon>Verrucomicrobiia</taxon>
        <taxon>Verrucomicrobiales</taxon>
        <taxon>Verrucomicrobiaceae</taxon>
        <taxon>Prosthecobacter</taxon>
    </lineage>
</organism>
<comment type="subunit">
    <text evidence="5">Forms a complex with TatA.</text>
</comment>
<protein>
    <recommendedName>
        <fullName evidence="5">Sec-independent protein translocase protein TatC</fullName>
    </recommendedName>
</protein>
<sequence>MWQGILNKVFKVREKVAMNLNKEDEEKPFLDHLDDLRTMLVRMGMTLVAATIISFVFYKELFNILLYPMVLAGFAPDIEAARKLLINIDVAGPFMMAVNVSLIAAVIASFPLLLIFVLQFILPGLKSTEKKLIFPAIAIGTGLFLGGASFAYWVVLPRALIFFSEFAASVGANQMWALNEYVTFTTRFILVFGIAFELPVIVMALVKLDFLNFRIMKSTWRHALVAITLFAAVITPTPDVLTLMLMSGPLYVLYAICVTLAYFMEKKDKEAYPEYYAELEKDQKELEKEGGDEWDNENYNPWFSDDEKDEDDEYQKPRAVPSAPPPEIEKAPKTVSMDEPLDEGEDQGSVPAEDEPEVDPPAPASEKTTEELAREDESRSGNPPA</sequence>
<keyword evidence="4 5" id="KW-0472">Membrane</keyword>
<feature type="compositionally biased region" description="Acidic residues" evidence="6">
    <location>
        <begin position="304"/>
        <end position="313"/>
    </location>
</feature>
<dbReference type="RefSeq" id="WP_345735128.1">
    <property type="nucleotide sequence ID" value="NZ_BAABIA010000002.1"/>
</dbReference>
<dbReference type="PANTHER" id="PTHR30371">
    <property type="entry name" value="SEC-INDEPENDENT PROTEIN TRANSLOCASE PROTEIN TATC"/>
    <property type="match status" value="1"/>
</dbReference>
<feature type="transmembrane region" description="Helical" evidence="5">
    <location>
        <begin position="184"/>
        <end position="206"/>
    </location>
</feature>
<keyword evidence="5" id="KW-0811">Translocation</keyword>
<keyword evidence="3 5" id="KW-1133">Transmembrane helix</keyword>
<feature type="region of interest" description="Disordered" evidence="6">
    <location>
        <begin position="284"/>
        <end position="385"/>
    </location>
</feature>
<dbReference type="HAMAP" id="MF_00902">
    <property type="entry name" value="TatC"/>
    <property type="match status" value="1"/>
</dbReference>
<evidence type="ECO:0000256" key="2">
    <source>
        <dbReference type="ARBA" id="ARBA00022692"/>
    </source>
</evidence>